<accession>A0ABY3EPW3</accession>
<evidence type="ECO:0000313" key="1">
    <source>
        <dbReference type="EMBL" id="TSP12762.1"/>
    </source>
</evidence>
<proteinExistence type="predicted"/>
<dbReference type="Pfam" id="PF05488">
    <property type="entry name" value="PAAR_motif"/>
    <property type="match status" value="1"/>
</dbReference>
<dbReference type="CDD" id="cd14744">
    <property type="entry name" value="PAAR_CT_2"/>
    <property type="match status" value="1"/>
</dbReference>
<keyword evidence="2" id="KW-1185">Reference proteome</keyword>
<dbReference type="Proteomes" id="UP000318943">
    <property type="component" value="Unassembled WGS sequence"/>
</dbReference>
<dbReference type="Gene3D" id="2.60.200.60">
    <property type="match status" value="1"/>
</dbReference>
<evidence type="ECO:0000313" key="2">
    <source>
        <dbReference type="Proteomes" id="UP000318943"/>
    </source>
</evidence>
<protein>
    <submittedName>
        <fullName evidence="1">PAAR domain-containing protein</fullName>
    </submittedName>
</protein>
<gene>
    <name evidence="1" type="ORF">FGG12_11185</name>
</gene>
<dbReference type="EMBL" id="VCIZ01000005">
    <property type="protein sequence ID" value="TSP12762.1"/>
    <property type="molecule type" value="Genomic_DNA"/>
</dbReference>
<sequence length="85" mass="8918">MRGAIRVGDKLENGGTVLAGSATMVFMGRGVARQGDPARCNVHGDTFIAEGDRAFTDKGKPISLHLQKCACGCRLISSLKIAGKE</sequence>
<reference evidence="1 2" key="1">
    <citation type="submission" date="2019-05" db="EMBL/GenBank/DDBJ databases">
        <title>Whole genome sequence analysis of Cupriavidus campinensis S14E4C strain.</title>
        <authorList>
            <person name="Abbaszade G."/>
            <person name="Szabo A."/>
            <person name="Toumi M."/>
            <person name="Toth E."/>
        </authorList>
    </citation>
    <scope>NUCLEOTIDE SEQUENCE [LARGE SCALE GENOMIC DNA]</scope>
    <source>
        <strain evidence="1 2">S14E4C</strain>
    </source>
</reference>
<comment type="caution">
    <text evidence="1">The sequence shown here is derived from an EMBL/GenBank/DDBJ whole genome shotgun (WGS) entry which is preliminary data.</text>
</comment>
<name>A0ABY3EPW3_9BURK</name>
<dbReference type="InterPro" id="IPR008727">
    <property type="entry name" value="PAAR_motif"/>
</dbReference>
<organism evidence="1 2">
    <name type="scientific">Cupriavidus campinensis</name>
    <dbReference type="NCBI Taxonomy" id="151783"/>
    <lineage>
        <taxon>Bacteria</taxon>
        <taxon>Pseudomonadati</taxon>
        <taxon>Pseudomonadota</taxon>
        <taxon>Betaproteobacteria</taxon>
        <taxon>Burkholderiales</taxon>
        <taxon>Burkholderiaceae</taxon>
        <taxon>Cupriavidus</taxon>
    </lineage>
</organism>